<proteinExistence type="predicted"/>
<dbReference type="Pfam" id="PF01661">
    <property type="entry name" value="Macro"/>
    <property type="match status" value="1"/>
</dbReference>
<dbReference type="SUPFAM" id="SSF52949">
    <property type="entry name" value="Macro domain-like"/>
    <property type="match status" value="1"/>
</dbReference>
<keyword evidence="2" id="KW-0378">Hydrolase</keyword>
<dbReference type="SMART" id="SM00506">
    <property type="entry name" value="A1pp"/>
    <property type="match status" value="1"/>
</dbReference>
<name>A0ABT1RSG9_9FIRM</name>
<keyword evidence="3" id="KW-1185">Reference proteome</keyword>
<organism evidence="2 3">
    <name type="scientific">Anaerovorax odorimutans</name>
    <dbReference type="NCBI Taxonomy" id="109327"/>
    <lineage>
        <taxon>Bacteria</taxon>
        <taxon>Bacillati</taxon>
        <taxon>Bacillota</taxon>
        <taxon>Clostridia</taxon>
        <taxon>Peptostreptococcales</taxon>
        <taxon>Anaerovoracaceae</taxon>
        <taxon>Anaerovorax</taxon>
    </lineage>
</organism>
<reference evidence="2 3" key="1">
    <citation type="submission" date="2022-06" db="EMBL/GenBank/DDBJ databases">
        <title>Isolation of gut microbiota from human fecal samples.</title>
        <authorList>
            <person name="Pamer E.G."/>
            <person name="Barat B."/>
            <person name="Waligurski E."/>
            <person name="Medina S."/>
            <person name="Paddock L."/>
            <person name="Mostad J."/>
        </authorList>
    </citation>
    <scope>NUCLEOTIDE SEQUENCE [LARGE SCALE GENOMIC DNA]</scope>
    <source>
        <strain evidence="2 3">SL.3.17</strain>
    </source>
</reference>
<dbReference type="GO" id="GO:0016787">
    <property type="term" value="F:hydrolase activity"/>
    <property type="evidence" value="ECO:0007669"/>
    <property type="project" value="UniProtKB-KW"/>
</dbReference>
<dbReference type="PANTHER" id="PTHR11106">
    <property type="entry name" value="GANGLIOSIDE INDUCED DIFFERENTIATION ASSOCIATED PROTEIN 2-RELATED"/>
    <property type="match status" value="1"/>
</dbReference>
<dbReference type="InterPro" id="IPR043472">
    <property type="entry name" value="Macro_dom-like"/>
</dbReference>
<accession>A0ABT1RSG9</accession>
<dbReference type="PANTHER" id="PTHR11106:SF27">
    <property type="entry name" value="MACRO DOMAIN-CONTAINING PROTEIN"/>
    <property type="match status" value="1"/>
</dbReference>
<dbReference type="Gene3D" id="3.40.220.10">
    <property type="entry name" value="Leucine Aminopeptidase, subunit E, domain 1"/>
    <property type="match status" value="1"/>
</dbReference>
<feature type="domain" description="Macro" evidence="1">
    <location>
        <begin position="86"/>
        <end position="276"/>
    </location>
</feature>
<evidence type="ECO:0000313" key="3">
    <source>
        <dbReference type="Proteomes" id="UP001524502"/>
    </source>
</evidence>
<dbReference type="CDD" id="cd02908">
    <property type="entry name" value="Macro_OAADPr_deacetylase"/>
    <property type="match status" value="1"/>
</dbReference>
<dbReference type="RefSeq" id="WP_256132992.1">
    <property type="nucleotide sequence ID" value="NZ_JANFXK010000016.1"/>
</dbReference>
<comment type="caution">
    <text evidence="2">The sequence shown here is derived from an EMBL/GenBank/DDBJ whole genome shotgun (WGS) entry which is preliminary data.</text>
</comment>
<gene>
    <name evidence="2" type="ORF">NE619_13835</name>
</gene>
<dbReference type="PROSITE" id="PS51154">
    <property type="entry name" value="MACRO"/>
    <property type="match status" value="1"/>
</dbReference>
<dbReference type="NCBIfam" id="NF003163">
    <property type="entry name" value="PRK04143.1"/>
    <property type="match status" value="1"/>
</dbReference>
<dbReference type="EMBL" id="JANFXK010000016">
    <property type="protein sequence ID" value="MCQ4637811.1"/>
    <property type="molecule type" value="Genomic_DNA"/>
</dbReference>
<protein>
    <submittedName>
        <fullName evidence="2">Protein-ADP-ribose hydrolase</fullName>
    </submittedName>
</protein>
<dbReference type="InterPro" id="IPR002589">
    <property type="entry name" value="Macro_dom"/>
</dbReference>
<dbReference type="Proteomes" id="UP001524502">
    <property type="component" value="Unassembled WGS sequence"/>
</dbReference>
<sequence length="278" mass="31431">MSVKQYDSQEKRLDFLVKELRRDSRRYGNIDIPEDEKEKRRLMRSLMNLRMPEPISEEFLQVQDQFLQQEAREKGIVSVSRLLTVKEAFGCDMDGAERMMLWQGDITSLAADAIVNAANSQLLGCFVPCHGCIDNAIHSAAGVQLREACGRIMKKQGYEEPVGRAKITDAYNLPSKYVIHTVGPIIRGPLTDRDCRLLADCYKSCLELAAGQKIESIAFCCISTGEFCFPPRRAAEIAVETVRHFLSENAGPEKVIFNVFKDEDYGIYREIFSGTDRS</sequence>
<evidence type="ECO:0000313" key="2">
    <source>
        <dbReference type="EMBL" id="MCQ4637811.1"/>
    </source>
</evidence>
<evidence type="ECO:0000259" key="1">
    <source>
        <dbReference type="PROSITE" id="PS51154"/>
    </source>
</evidence>